<feature type="compositionally biased region" description="Low complexity" evidence="1">
    <location>
        <begin position="157"/>
        <end position="176"/>
    </location>
</feature>
<reference evidence="3 4" key="1">
    <citation type="submission" date="2020-04" db="EMBL/GenBank/DDBJ databases">
        <title>Perkinsus olseni comparative genomics.</title>
        <authorList>
            <person name="Bogema D.R."/>
        </authorList>
    </citation>
    <scope>NUCLEOTIDE SEQUENCE [LARGE SCALE GENOMIC DNA]</scope>
    <source>
        <strain evidence="3">ATCC PRA-179</strain>
    </source>
</reference>
<feature type="region of interest" description="Disordered" evidence="1">
    <location>
        <begin position="97"/>
        <end position="176"/>
    </location>
</feature>
<feature type="region of interest" description="Disordered" evidence="1">
    <location>
        <begin position="1"/>
        <end position="51"/>
    </location>
</feature>
<dbReference type="Proteomes" id="UP000570595">
    <property type="component" value="Unassembled WGS sequence"/>
</dbReference>
<protein>
    <submittedName>
        <fullName evidence="3">Uncharacterized protein</fullName>
    </submittedName>
</protein>
<feature type="compositionally biased region" description="Basic and acidic residues" evidence="1">
    <location>
        <begin position="127"/>
        <end position="137"/>
    </location>
</feature>
<keyword evidence="2" id="KW-0472">Membrane</keyword>
<organism evidence="3 4">
    <name type="scientific">Perkinsus olseni</name>
    <name type="common">Perkinsus atlanticus</name>
    <dbReference type="NCBI Taxonomy" id="32597"/>
    <lineage>
        <taxon>Eukaryota</taxon>
        <taxon>Sar</taxon>
        <taxon>Alveolata</taxon>
        <taxon>Perkinsozoa</taxon>
        <taxon>Perkinsea</taxon>
        <taxon>Perkinsida</taxon>
        <taxon>Perkinsidae</taxon>
        <taxon>Perkinsus</taxon>
    </lineage>
</organism>
<dbReference type="EMBL" id="JABAHT010000733">
    <property type="protein sequence ID" value="KAF4652358.1"/>
    <property type="molecule type" value="Genomic_DNA"/>
</dbReference>
<keyword evidence="2" id="KW-0812">Transmembrane</keyword>
<name>A0A7J6KYP6_PEROL</name>
<feature type="compositionally biased region" description="Polar residues" evidence="1">
    <location>
        <begin position="113"/>
        <end position="122"/>
    </location>
</feature>
<evidence type="ECO:0000256" key="2">
    <source>
        <dbReference type="SAM" id="Phobius"/>
    </source>
</evidence>
<evidence type="ECO:0000313" key="3">
    <source>
        <dbReference type="EMBL" id="KAF4652358.1"/>
    </source>
</evidence>
<gene>
    <name evidence="3" type="ORF">FOZ61_009739</name>
</gene>
<dbReference type="AlphaFoldDB" id="A0A7J6KYP6"/>
<dbReference type="OrthoDB" id="10651424at2759"/>
<proteinExistence type="predicted"/>
<evidence type="ECO:0000313" key="4">
    <source>
        <dbReference type="Proteomes" id="UP000570595"/>
    </source>
</evidence>
<keyword evidence="2" id="KW-1133">Transmembrane helix</keyword>
<feature type="compositionally biased region" description="Low complexity" evidence="1">
    <location>
        <begin position="30"/>
        <end position="45"/>
    </location>
</feature>
<feature type="transmembrane region" description="Helical" evidence="2">
    <location>
        <begin position="206"/>
        <end position="228"/>
    </location>
</feature>
<feature type="compositionally biased region" description="Polar residues" evidence="1">
    <location>
        <begin position="1"/>
        <end position="10"/>
    </location>
</feature>
<evidence type="ECO:0000256" key="1">
    <source>
        <dbReference type="SAM" id="MobiDB-lite"/>
    </source>
</evidence>
<comment type="caution">
    <text evidence="3">The sequence shown here is derived from an EMBL/GenBank/DDBJ whole genome shotgun (WGS) entry which is preliminary data.</text>
</comment>
<accession>A0A7J6KYP6</accession>
<sequence length="247" mass="27161">MQRSDPPTTVRTDRDSRGSSTISHAQWWRSASTTTTSSNTHSNNNRYRVPVNGSSLGPLGYHSDHVDTDTYELTTTYTDDRLRFFAFSALEELSDTMGGGHHQLQQHELKTAPPTSSRTTIPSVDRIIGHVPKDDHRRCHCPNRQQSDSEDDDDDAASSSSATSSTSISSSSPSYSCSSVEASYEERPAAEDVPGWKDKLCARWDVITLILAVMCPVVLIVGTVWLVYDACLTGRMSTEVGSNVNTR</sequence>